<protein>
    <submittedName>
        <fullName evidence="2">Uncharacterized protein</fullName>
    </submittedName>
</protein>
<sequence length="159" mass="15845">MGAVCVLLAACSSTDSNRMSSTEGSTSSSYGSTGSTGNNTGSNYGNSNETTGNMSSSGNTAATTGSGASATSATGGSSATAQTSYGVVQTIDQVMRQDVGVGAVGAAAAGGTMGAPTDKVYRVKIKLDDGTEQTVVVDTMPTYQVGDRIRYSNGTVQRY</sequence>
<gene>
    <name evidence="2" type="ORF">H3H37_07685</name>
</gene>
<reference evidence="2 3" key="1">
    <citation type="submission" date="2020-07" db="EMBL/GenBank/DDBJ databases">
        <title>Novel species isolated from subtropical streams in China.</title>
        <authorList>
            <person name="Lu H."/>
        </authorList>
    </citation>
    <scope>NUCLEOTIDE SEQUENCE [LARGE SCALE GENOMIC DNA]</scope>
    <source>
        <strain evidence="2 3">LX20W</strain>
    </source>
</reference>
<dbReference type="AlphaFoldDB" id="A0A7W2EQU3"/>
<evidence type="ECO:0000256" key="1">
    <source>
        <dbReference type="SAM" id="MobiDB-lite"/>
    </source>
</evidence>
<feature type="compositionally biased region" description="Low complexity" evidence="1">
    <location>
        <begin position="20"/>
        <end position="79"/>
    </location>
</feature>
<evidence type="ECO:0000313" key="2">
    <source>
        <dbReference type="EMBL" id="MBA5636932.1"/>
    </source>
</evidence>
<feature type="region of interest" description="Disordered" evidence="1">
    <location>
        <begin position="15"/>
        <end position="79"/>
    </location>
</feature>
<name>A0A7W2EQU3_9BURK</name>
<dbReference type="Proteomes" id="UP000534388">
    <property type="component" value="Unassembled WGS sequence"/>
</dbReference>
<accession>A0A7W2EQU3</accession>
<organism evidence="2 3">
    <name type="scientific">Rugamonas brunnea</name>
    <dbReference type="NCBI Taxonomy" id="2758569"/>
    <lineage>
        <taxon>Bacteria</taxon>
        <taxon>Pseudomonadati</taxon>
        <taxon>Pseudomonadota</taxon>
        <taxon>Betaproteobacteria</taxon>
        <taxon>Burkholderiales</taxon>
        <taxon>Oxalobacteraceae</taxon>
        <taxon>Telluria group</taxon>
        <taxon>Rugamonas</taxon>
    </lineage>
</organism>
<proteinExistence type="predicted"/>
<comment type="caution">
    <text evidence="2">The sequence shown here is derived from an EMBL/GenBank/DDBJ whole genome shotgun (WGS) entry which is preliminary data.</text>
</comment>
<dbReference type="EMBL" id="JACEZT010000004">
    <property type="protein sequence ID" value="MBA5636932.1"/>
    <property type="molecule type" value="Genomic_DNA"/>
</dbReference>
<keyword evidence="3" id="KW-1185">Reference proteome</keyword>
<evidence type="ECO:0000313" key="3">
    <source>
        <dbReference type="Proteomes" id="UP000534388"/>
    </source>
</evidence>